<name>A0A328E8H4_9ASTE</name>
<evidence type="ECO:0000313" key="13">
    <source>
        <dbReference type="EMBL" id="RAL54304.1"/>
    </source>
</evidence>
<keyword evidence="8" id="KW-0325">Glycoprotein</keyword>
<dbReference type="PANTHER" id="PTHR32448">
    <property type="entry name" value="OS08G0158400 PROTEIN"/>
    <property type="match status" value="1"/>
</dbReference>
<dbReference type="InterPro" id="IPR012951">
    <property type="entry name" value="BBE"/>
</dbReference>
<dbReference type="InterPro" id="IPR006093">
    <property type="entry name" value="Oxy_OxRdtase_FAD_BS"/>
</dbReference>
<dbReference type="GO" id="GO:0016491">
    <property type="term" value="F:oxidoreductase activity"/>
    <property type="evidence" value="ECO:0007669"/>
    <property type="project" value="UniProtKB-KW"/>
</dbReference>
<dbReference type="PROSITE" id="PS00862">
    <property type="entry name" value="OX2_COVAL_FAD"/>
    <property type="match status" value="1"/>
</dbReference>
<dbReference type="Gene3D" id="3.40.462.20">
    <property type="match status" value="1"/>
</dbReference>
<comment type="pathway">
    <text evidence="9">Alkaloid biosynthesis; nicotine biosynthesis.</text>
</comment>
<comment type="cofactor">
    <cofactor evidence="1">
        <name>FAD</name>
        <dbReference type="ChEBI" id="CHEBI:57692"/>
    </cofactor>
</comment>
<keyword evidence="3" id="KW-0017">Alkaloid metabolism</keyword>
<dbReference type="GO" id="GO:0071949">
    <property type="term" value="F:FAD binding"/>
    <property type="evidence" value="ECO:0007669"/>
    <property type="project" value="InterPro"/>
</dbReference>
<keyword evidence="4" id="KW-0285">Flavoprotein</keyword>
<evidence type="ECO:0000256" key="11">
    <source>
        <dbReference type="SAM" id="SignalP"/>
    </source>
</evidence>
<dbReference type="Pfam" id="PF01565">
    <property type="entry name" value="FAD_binding_4"/>
    <property type="match status" value="1"/>
</dbReference>
<dbReference type="Pfam" id="PF08031">
    <property type="entry name" value="BBE"/>
    <property type="match status" value="1"/>
</dbReference>
<evidence type="ECO:0000256" key="5">
    <source>
        <dbReference type="ARBA" id="ARBA00022729"/>
    </source>
</evidence>
<evidence type="ECO:0000256" key="10">
    <source>
        <dbReference type="ARBA" id="ARBA00045734"/>
    </source>
</evidence>
<evidence type="ECO:0000256" key="1">
    <source>
        <dbReference type="ARBA" id="ARBA00001974"/>
    </source>
</evidence>
<dbReference type="AlphaFoldDB" id="A0A328E8H4"/>
<dbReference type="PROSITE" id="PS51387">
    <property type="entry name" value="FAD_PCMH"/>
    <property type="match status" value="1"/>
</dbReference>
<keyword evidence="6" id="KW-0274">FAD</keyword>
<organism evidence="13 14">
    <name type="scientific">Cuscuta australis</name>
    <dbReference type="NCBI Taxonomy" id="267555"/>
    <lineage>
        <taxon>Eukaryota</taxon>
        <taxon>Viridiplantae</taxon>
        <taxon>Streptophyta</taxon>
        <taxon>Embryophyta</taxon>
        <taxon>Tracheophyta</taxon>
        <taxon>Spermatophyta</taxon>
        <taxon>Magnoliopsida</taxon>
        <taxon>eudicotyledons</taxon>
        <taxon>Gunneridae</taxon>
        <taxon>Pentapetalae</taxon>
        <taxon>asterids</taxon>
        <taxon>lamiids</taxon>
        <taxon>Solanales</taxon>
        <taxon>Convolvulaceae</taxon>
        <taxon>Cuscuteae</taxon>
        <taxon>Cuscuta</taxon>
        <taxon>Cuscuta subgen. Grammica</taxon>
        <taxon>Cuscuta sect. Cleistogrammica</taxon>
    </lineage>
</organism>
<dbReference type="InterPro" id="IPR006094">
    <property type="entry name" value="Oxid_FAD_bind_N"/>
</dbReference>
<feature type="domain" description="FAD-binding PCMH-type" evidence="12">
    <location>
        <begin position="81"/>
        <end position="257"/>
    </location>
</feature>
<gene>
    <name evidence="13" type="ORF">DM860_001432</name>
</gene>
<dbReference type="EMBL" id="NQVE01000009">
    <property type="protein sequence ID" value="RAL54304.1"/>
    <property type="molecule type" value="Genomic_DNA"/>
</dbReference>
<dbReference type="Proteomes" id="UP000249390">
    <property type="component" value="Unassembled WGS sequence"/>
</dbReference>
<comment type="similarity">
    <text evidence="2">Belongs to the oxygen-dependent FAD-linked oxidoreductase family.</text>
</comment>
<dbReference type="InterPro" id="IPR016166">
    <property type="entry name" value="FAD-bd_PCMH"/>
</dbReference>
<dbReference type="Gene3D" id="3.30.465.10">
    <property type="match status" value="1"/>
</dbReference>
<evidence type="ECO:0000256" key="3">
    <source>
        <dbReference type="ARBA" id="ARBA00022589"/>
    </source>
</evidence>
<dbReference type="GO" id="GO:0042179">
    <property type="term" value="P:nicotine biosynthetic process"/>
    <property type="evidence" value="ECO:0007669"/>
    <property type="project" value="UniProtKB-UniPathway"/>
</dbReference>
<evidence type="ECO:0000259" key="12">
    <source>
        <dbReference type="PROSITE" id="PS51387"/>
    </source>
</evidence>
<evidence type="ECO:0000256" key="7">
    <source>
        <dbReference type="ARBA" id="ARBA00023002"/>
    </source>
</evidence>
<feature type="signal peptide" evidence="11">
    <location>
        <begin position="1"/>
        <end position="25"/>
    </location>
</feature>
<proteinExistence type="inferred from homology"/>
<protein>
    <recommendedName>
        <fullName evidence="12">FAD-binding PCMH-type domain-containing protein</fullName>
    </recommendedName>
</protein>
<evidence type="ECO:0000256" key="2">
    <source>
        <dbReference type="ARBA" id="ARBA00005466"/>
    </source>
</evidence>
<evidence type="ECO:0000256" key="6">
    <source>
        <dbReference type="ARBA" id="ARBA00022827"/>
    </source>
</evidence>
<comment type="function">
    <text evidence="10">Involved in the biosynthesis of pyridine alkaloid natural products, leading mainly to the production of anabasine, anatabine, nicotine and nornicotine, effective deterrents against herbivores with antiparasitic and pesticide properties (neurotoxins); nornicotine serves as the precursor in the synthesis of the carcinogen compound N'-nitrosonornicotine (NNN). Catalyzes a late oxidation step subsequent to the pyridine ring condensation reaction in the biosynthesis of alkaloids.</text>
</comment>
<keyword evidence="5 11" id="KW-0732">Signal</keyword>
<dbReference type="SUPFAM" id="SSF56176">
    <property type="entry name" value="FAD-binding/transporter-associated domain-like"/>
    <property type="match status" value="1"/>
</dbReference>
<keyword evidence="7" id="KW-0560">Oxidoreductase</keyword>
<evidence type="ECO:0000256" key="4">
    <source>
        <dbReference type="ARBA" id="ARBA00022630"/>
    </source>
</evidence>
<dbReference type="Gene3D" id="3.30.43.10">
    <property type="entry name" value="Uridine Diphospho-n-acetylenolpyruvylglucosamine Reductase, domain 2"/>
    <property type="match status" value="1"/>
</dbReference>
<evidence type="ECO:0000256" key="9">
    <source>
        <dbReference type="ARBA" id="ARBA00034114"/>
    </source>
</evidence>
<feature type="chain" id="PRO_5016315438" description="FAD-binding PCMH-type domain-containing protein" evidence="11">
    <location>
        <begin position="26"/>
        <end position="551"/>
    </location>
</feature>
<dbReference type="InterPro" id="IPR016167">
    <property type="entry name" value="FAD-bd_PCMH_sub1"/>
</dbReference>
<sequence>MKINMAKRAAFLWLLLSLLVQFSCYWPIMADAQEDFVECLNRISHEYHNSMSNNDVYTPKNSSYLPILRFSIQNLRFNRTRTPRPRVIVTPREESEVQSVIRCAKEHDIQVRIRGGGHDYEGLSYTTDFGNPFLTLDLFNMRNITVYSVEKTAWVGAGSTIGELYYRVSEKSPTLGFPAGSCPTVGVGGHFSGGGYGVMLRKYGLAADQIIDARLVDADGRILDRKLMGEDLFWAIRGGGGNTFGVVLAWKVQLVDVPPSVTVFTIKETRKPNAMSLVHKWQSVASNFPKELFISVHITRVNASTTQNQTTTQASFNSIYLGGVDQLLPIMHERFPALGLTEEDCTEMSWIQSVLYFAGFPNGSPSDVLLRRTPLSPVQHFKAKSDYVKKSIPMKGLDGIWKFFEDDEATLAQMIMSPYGGRMDEISDSSIPFPHRAGNLYKIQHLVYWNEEGSEASERHISWIRRLYAYMGLFVSKLPREAYINYRDLDIGMNSEGNTSYLQASIWGIKYFKNNFDRLVHVKTSVDPSNFFRNEQSIPPLTSWWKKRRGK</sequence>
<dbReference type="UniPathway" id="UPA00107"/>
<dbReference type="InterPro" id="IPR036318">
    <property type="entry name" value="FAD-bd_PCMH-like_sf"/>
</dbReference>
<comment type="caution">
    <text evidence="13">The sequence shown here is derived from an EMBL/GenBank/DDBJ whole genome shotgun (WGS) entry which is preliminary data.</text>
</comment>
<dbReference type="InterPro" id="IPR016169">
    <property type="entry name" value="FAD-bd_PCMH_sub2"/>
</dbReference>
<keyword evidence="14" id="KW-1185">Reference proteome</keyword>
<reference evidence="13 14" key="1">
    <citation type="submission" date="2018-06" db="EMBL/GenBank/DDBJ databases">
        <title>The Genome of Cuscuta australis (Dodder) Provides Insight into the Evolution of Plant Parasitism.</title>
        <authorList>
            <person name="Liu H."/>
        </authorList>
    </citation>
    <scope>NUCLEOTIDE SEQUENCE [LARGE SCALE GENOMIC DNA]</scope>
    <source>
        <strain evidence="14">cv. Yunnan</strain>
        <tissue evidence="13">Vines</tissue>
    </source>
</reference>
<evidence type="ECO:0000256" key="8">
    <source>
        <dbReference type="ARBA" id="ARBA00023180"/>
    </source>
</evidence>
<accession>A0A328E8H4</accession>
<evidence type="ECO:0000313" key="14">
    <source>
        <dbReference type="Proteomes" id="UP000249390"/>
    </source>
</evidence>